<accession>A0A081D752</accession>
<dbReference type="Proteomes" id="UP000028980">
    <property type="component" value="Unassembled WGS sequence"/>
</dbReference>
<dbReference type="InterPro" id="IPR046232">
    <property type="entry name" value="DUF6265"/>
</dbReference>
<evidence type="ECO:0000313" key="3">
    <source>
        <dbReference type="Proteomes" id="UP000028980"/>
    </source>
</evidence>
<comment type="caution">
    <text evidence="2">The sequence shown here is derived from an EMBL/GenBank/DDBJ whole genome shotgun (WGS) entry which is preliminary data.</text>
</comment>
<dbReference type="PROSITE" id="PS51257">
    <property type="entry name" value="PROKAR_LIPOPROTEIN"/>
    <property type="match status" value="1"/>
</dbReference>
<sequence>MKRILLLLTICSLVSCKRDFSKGPQLSWLQGKWQRVDDRDGRSTFENWRMQIDGSFLGHGFTLEENDTVFEEKLAIKPLNILVKNDNRWVLQVTGVNESPTIFEIKEFTSKSFTAVNLENEFPTHIKYSIINDSLKAQVYSDQMSIDYIFKRR</sequence>
<evidence type="ECO:0000259" key="1">
    <source>
        <dbReference type="Pfam" id="PF19780"/>
    </source>
</evidence>
<protein>
    <recommendedName>
        <fullName evidence="1">DUF6265 domain-containing protein</fullName>
    </recommendedName>
</protein>
<name>A0A081D752_NONUL</name>
<dbReference type="EMBL" id="BBLG01000001">
    <property type="protein sequence ID" value="GAK74748.1"/>
    <property type="molecule type" value="Genomic_DNA"/>
</dbReference>
<reference evidence="2 3" key="1">
    <citation type="journal article" date="2014" name="Genome Announc.">
        <title>Draft Genome Sequences of Marine Flavobacterium Nonlabens Strains NR17, NR24, NR27, NR32, NR33, and Ara13.</title>
        <authorList>
            <person name="Nakanishi M."/>
            <person name="Meirelles P."/>
            <person name="Suzuki R."/>
            <person name="Takatani N."/>
            <person name="Mino S."/>
            <person name="Suda W."/>
            <person name="Oshima K."/>
            <person name="Hattori M."/>
            <person name="Ohkuma M."/>
            <person name="Hosokawa M."/>
            <person name="Miyashita K."/>
            <person name="Thompson F.L."/>
            <person name="Niwa A."/>
            <person name="Sawabe T."/>
            <person name="Sawabe T."/>
        </authorList>
    </citation>
    <scope>NUCLEOTIDE SEQUENCE [LARGE SCALE GENOMIC DNA]</scope>
    <source>
        <strain evidence="3">JCM19296</strain>
    </source>
</reference>
<evidence type="ECO:0000313" key="2">
    <source>
        <dbReference type="EMBL" id="GAK74748.1"/>
    </source>
</evidence>
<dbReference type="AlphaFoldDB" id="A0A081D752"/>
<feature type="domain" description="DUF6265" evidence="1">
    <location>
        <begin position="27"/>
        <end position="139"/>
    </location>
</feature>
<gene>
    <name evidence="2" type="ORF">JCM19296_326</name>
</gene>
<proteinExistence type="predicted"/>
<organism evidence="2 3">
    <name type="scientific">Nonlabens ulvanivorans</name>
    <name type="common">Persicivirga ulvanivorans</name>
    <dbReference type="NCBI Taxonomy" id="906888"/>
    <lineage>
        <taxon>Bacteria</taxon>
        <taxon>Pseudomonadati</taxon>
        <taxon>Bacteroidota</taxon>
        <taxon>Flavobacteriia</taxon>
        <taxon>Flavobacteriales</taxon>
        <taxon>Flavobacteriaceae</taxon>
        <taxon>Nonlabens</taxon>
    </lineage>
</organism>
<dbReference type="Pfam" id="PF19780">
    <property type="entry name" value="DUF6265"/>
    <property type="match status" value="1"/>
</dbReference>